<accession>A0A151AGI7</accession>
<dbReference type="EMBL" id="LTAZ01000004">
    <property type="protein sequence ID" value="KYH26690.1"/>
    <property type="molecule type" value="Genomic_DNA"/>
</dbReference>
<dbReference type="RefSeq" id="WP_066381595.1">
    <property type="nucleotide sequence ID" value="NZ_LTAZ01000004.1"/>
</dbReference>
<dbReference type="InterPro" id="IPR055935">
    <property type="entry name" value="DUF7513"/>
</dbReference>
<keyword evidence="3" id="KW-1185">Reference proteome</keyword>
<feature type="domain" description="DUF7513" evidence="1">
    <location>
        <begin position="1"/>
        <end position="83"/>
    </location>
</feature>
<reference evidence="2 3" key="1">
    <citation type="submission" date="2016-02" db="EMBL/GenBank/DDBJ databases">
        <title>Genome sequence of Halalkalicoccus paucihalophilus DSM 24557.</title>
        <authorList>
            <person name="Poehlein A."/>
            <person name="Daniel R."/>
        </authorList>
    </citation>
    <scope>NUCLEOTIDE SEQUENCE [LARGE SCALE GENOMIC DNA]</scope>
    <source>
        <strain evidence="2 3">DSM 24557</strain>
    </source>
</reference>
<dbReference type="Pfam" id="PF24353">
    <property type="entry name" value="DUF7513"/>
    <property type="match status" value="1"/>
</dbReference>
<comment type="caution">
    <text evidence="2">The sequence shown here is derived from an EMBL/GenBank/DDBJ whole genome shotgun (WGS) entry which is preliminary data.</text>
</comment>
<dbReference type="AlphaFoldDB" id="A0A151AGI7"/>
<proteinExistence type="predicted"/>
<dbReference type="PATRIC" id="fig|1008153.3.peg.1822"/>
<evidence type="ECO:0000313" key="2">
    <source>
        <dbReference type="EMBL" id="KYH26690.1"/>
    </source>
</evidence>
<name>A0A151AGI7_9EURY</name>
<evidence type="ECO:0000313" key="3">
    <source>
        <dbReference type="Proteomes" id="UP000075321"/>
    </source>
</evidence>
<gene>
    <name evidence="2" type="ORF">HAPAU_17900</name>
</gene>
<protein>
    <recommendedName>
        <fullName evidence="1">DUF7513 domain-containing protein</fullName>
    </recommendedName>
</protein>
<organism evidence="2 3">
    <name type="scientific">Halalkalicoccus paucihalophilus</name>
    <dbReference type="NCBI Taxonomy" id="1008153"/>
    <lineage>
        <taxon>Archaea</taxon>
        <taxon>Methanobacteriati</taxon>
        <taxon>Methanobacteriota</taxon>
        <taxon>Stenosarchaea group</taxon>
        <taxon>Halobacteria</taxon>
        <taxon>Halobacteriales</taxon>
        <taxon>Halococcaceae</taxon>
        <taxon>Halalkalicoccus</taxon>
    </lineage>
</organism>
<dbReference type="Proteomes" id="UP000075321">
    <property type="component" value="Unassembled WGS sequence"/>
</dbReference>
<sequence length="92" mass="10212">MSLLSKYFRGWSFRTTHPVLEPGKEVNVFLAEYDPSEEAAIALVGDTRLYVSNTGPEHVGKRVRVAVREFQPDDSIGYGEFVEVVGESSYAG</sequence>
<evidence type="ECO:0000259" key="1">
    <source>
        <dbReference type="Pfam" id="PF24353"/>
    </source>
</evidence>
<dbReference type="OrthoDB" id="198699at2157"/>